<sequence length="203" mass="22491">MTRWVLIRFTWQKRITTGGSYLHWIDGLYCIRRFLLIFNLGGEFRLRGIGRDAICVIKESSIARGTDFHCFKHLDIIIGWPLSILSETCRLNGSSGGEIELWLRANEPCGEPPIWLAMRLTTSGDAFGISLMPKVDGSSSPLEIKWVSLVHSAEAGRVMGSPAPIETSTEWTPAALAKDRIAGLKAEFVARVSPCMRRDAAAT</sequence>
<dbReference type="EMBL" id="CM018041">
    <property type="protein sequence ID" value="KAA8534648.1"/>
    <property type="molecule type" value="Genomic_DNA"/>
</dbReference>
<organism evidence="1 2">
    <name type="scientific">Nyssa sinensis</name>
    <dbReference type="NCBI Taxonomy" id="561372"/>
    <lineage>
        <taxon>Eukaryota</taxon>
        <taxon>Viridiplantae</taxon>
        <taxon>Streptophyta</taxon>
        <taxon>Embryophyta</taxon>
        <taxon>Tracheophyta</taxon>
        <taxon>Spermatophyta</taxon>
        <taxon>Magnoliopsida</taxon>
        <taxon>eudicotyledons</taxon>
        <taxon>Gunneridae</taxon>
        <taxon>Pentapetalae</taxon>
        <taxon>asterids</taxon>
        <taxon>Cornales</taxon>
        <taxon>Nyssaceae</taxon>
        <taxon>Nyssa</taxon>
    </lineage>
</organism>
<proteinExistence type="predicted"/>
<keyword evidence="2" id="KW-1185">Reference proteome</keyword>
<gene>
    <name evidence="1" type="ORF">F0562_032093</name>
</gene>
<accession>A0A5J5AWF0</accession>
<name>A0A5J5AWF0_9ASTE</name>
<evidence type="ECO:0000313" key="1">
    <source>
        <dbReference type="EMBL" id="KAA8534648.1"/>
    </source>
</evidence>
<protein>
    <submittedName>
        <fullName evidence="1">Uncharacterized protein</fullName>
    </submittedName>
</protein>
<reference evidence="1 2" key="1">
    <citation type="submission" date="2019-09" db="EMBL/GenBank/DDBJ databases">
        <title>A chromosome-level genome assembly of the Chinese tupelo Nyssa sinensis.</title>
        <authorList>
            <person name="Yang X."/>
            <person name="Kang M."/>
            <person name="Yang Y."/>
            <person name="Xiong H."/>
            <person name="Wang M."/>
            <person name="Zhang Z."/>
            <person name="Wang Z."/>
            <person name="Wu H."/>
            <person name="Ma T."/>
            <person name="Liu J."/>
            <person name="Xi Z."/>
        </authorList>
    </citation>
    <scope>NUCLEOTIDE SEQUENCE [LARGE SCALE GENOMIC DNA]</scope>
    <source>
        <strain evidence="1">J267</strain>
        <tissue evidence="1">Leaf</tissue>
    </source>
</reference>
<dbReference type="Proteomes" id="UP000325577">
    <property type="component" value="Linkage Group LG18"/>
</dbReference>
<evidence type="ECO:0000313" key="2">
    <source>
        <dbReference type="Proteomes" id="UP000325577"/>
    </source>
</evidence>
<dbReference type="AlphaFoldDB" id="A0A5J5AWF0"/>